<accession>A0A2P2IQD2</accession>
<reference evidence="1" key="1">
    <citation type="submission" date="2018-02" db="EMBL/GenBank/DDBJ databases">
        <title>Rhizophora mucronata_Transcriptome.</title>
        <authorList>
            <person name="Meera S.P."/>
            <person name="Sreeshan A."/>
            <person name="Augustine A."/>
        </authorList>
    </citation>
    <scope>NUCLEOTIDE SEQUENCE</scope>
    <source>
        <tissue evidence="1">Leaf</tissue>
    </source>
</reference>
<dbReference type="EMBL" id="GGEC01002952">
    <property type="protein sequence ID" value="MBW83435.1"/>
    <property type="molecule type" value="Transcribed_RNA"/>
</dbReference>
<organism evidence="1">
    <name type="scientific">Rhizophora mucronata</name>
    <name type="common">Asiatic mangrove</name>
    <dbReference type="NCBI Taxonomy" id="61149"/>
    <lineage>
        <taxon>Eukaryota</taxon>
        <taxon>Viridiplantae</taxon>
        <taxon>Streptophyta</taxon>
        <taxon>Embryophyta</taxon>
        <taxon>Tracheophyta</taxon>
        <taxon>Spermatophyta</taxon>
        <taxon>Magnoliopsida</taxon>
        <taxon>eudicotyledons</taxon>
        <taxon>Gunneridae</taxon>
        <taxon>Pentapetalae</taxon>
        <taxon>rosids</taxon>
        <taxon>fabids</taxon>
        <taxon>Malpighiales</taxon>
        <taxon>Rhizophoraceae</taxon>
        <taxon>Rhizophora</taxon>
    </lineage>
</organism>
<proteinExistence type="predicted"/>
<sequence length="15" mass="1807">MNKFSSRIWGYFGLT</sequence>
<evidence type="ECO:0000313" key="1">
    <source>
        <dbReference type="EMBL" id="MBW83435.1"/>
    </source>
</evidence>
<name>A0A2P2IQD2_RHIMU</name>
<protein>
    <submittedName>
        <fullName evidence="1">Uncharacterized protein</fullName>
    </submittedName>
</protein>